<proteinExistence type="predicted"/>
<accession>A0AA36GDE4</accession>
<sequence>MADQELDGKTTYEITEKCTCTTAVDTYPVCTMKKKSTKMKKNFEDQDFIAHLLYLF</sequence>
<gene>
    <name evidence="1" type="ORF">CYNAS_LOCUS157</name>
</gene>
<dbReference type="EMBL" id="CATQJL010000001">
    <property type="protein sequence ID" value="CAJ0588174.1"/>
    <property type="molecule type" value="Genomic_DNA"/>
</dbReference>
<protein>
    <submittedName>
        <fullName evidence="1">Uncharacterized protein</fullName>
    </submittedName>
</protein>
<reference evidence="1" key="1">
    <citation type="submission" date="2023-07" db="EMBL/GenBank/DDBJ databases">
        <authorList>
            <consortium name="CYATHOMIX"/>
        </authorList>
    </citation>
    <scope>NUCLEOTIDE SEQUENCE</scope>
    <source>
        <strain evidence="1">N/A</strain>
    </source>
</reference>
<dbReference type="Proteomes" id="UP001176961">
    <property type="component" value="Unassembled WGS sequence"/>
</dbReference>
<evidence type="ECO:0000313" key="2">
    <source>
        <dbReference type="Proteomes" id="UP001176961"/>
    </source>
</evidence>
<comment type="caution">
    <text evidence="1">The sequence shown here is derived from an EMBL/GenBank/DDBJ whole genome shotgun (WGS) entry which is preliminary data.</text>
</comment>
<keyword evidence="2" id="KW-1185">Reference proteome</keyword>
<dbReference type="AlphaFoldDB" id="A0AA36GDE4"/>
<evidence type="ECO:0000313" key="1">
    <source>
        <dbReference type="EMBL" id="CAJ0588174.1"/>
    </source>
</evidence>
<name>A0AA36GDE4_CYLNA</name>
<organism evidence="1 2">
    <name type="scientific">Cylicocyclus nassatus</name>
    <name type="common">Nematode worm</name>
    <dbReference type="NCBI Taxonomy" id="53992"/>
    <lineage>
        <taxon>Eukaryota</taxon>
        <taxon>Metazoa</taxon>
        <taxon>Ecdysozoa</taxon>
        <taxon>Nematoda</taxon>
        <taxon>Chromadorea</taxon>
        <taxon>Rhabditida</taxon>
        <taxon>Rhabditina</taxon>
        <taxon>Rhabditomorpha</taxon>
        <taxon>Strongyloidea</taxon>
        <taxon>Strongylidae</taxon>
        <taxon>Cylicocyclus</taxon>
    </lineage>
</organism>